<feature type="region of interest" description="Disordered" evidence="2">
    <location>
        <begin position="1"/>
        <end position="33"/>
    </location>
</feature>
<evidence type="ECO:0000256" key="1">
    <source>
        <dbReference type="SAM" id="Coils"/>
    </source>
</evidence>
<feature type="coiled-coil region" evidence="1">
    <location>
        <begin position="159"/>
        <end position="186"/>
    </location>
</feature>
<reference evidence="3 4" key="1">
    <citation type="submission" date="2016-08" db="EMBL/GenBank/DDBJ databases">
        <title>A Parts List for Fungal Cellulosomes Revealed by Comparative Genomics.</title>
        <authorList>
            <consortium name="DOE Joint Genome Institute"/>
            <person name="Haitjema C.H."/>
            <person name="Gilmore S.P."/>
            <person name="Henske J.K."/>
            <person name="Solomon K.V."/>
            <person name="De Groot R."/>
            <person name="Kuo A."/>
            <person name="Mondo S.J."/>
            <person name="Salamov A.A."/>
            <person name="Labutti K."/>
            <person name="Zhao Z."/>
            <person name="Chiniquy J."/>
            <person name="Barry K."/>
            <person name="Brewer H.M."/>
            <person name="Purvine S.O."/>
            <person name="Wright A.T."/>
            <person name="Boxma B."/>
            <person name="Van Alen T."/>
            <person name="Hackstein J.H."/>
            <person name="Baker S.E."/>
            <person name="Grigoriev I.V."/>
            <person name="O'Malley M.A."/>
        </authorList>
    </citation>
    <scope>NUCLEOTIDE SEQUENCE [LARGE SCALE GENOMIC DNA]</scope>
    <source>
        <strain evidence="3 4">S4</strain>
    </source>
</reference>
<gene>
    <name evidence="3" type="ORF">BCR32DRAFT_286778</name>
</gene>
<dbReference type="Proteomes" id="UP000193944">
    <property type="component" value="Unassembled WGS sequence"/>
</dbReference>
<dbReference type="EMBL" id="MCFG01000490">
    <property type="protein sequence ID" value="ORX64904.1"/>
    <property type="molecule type" value="Genomic_DNA"/>
</dbReference>
<sequence length="242" mass="27850">MLNPKSVRQSRKDITAYMNGTDPTEVSADDSGTDEVTARVGVLLRSHNEIFMGSRLVDSEHQTSEREARFSQIEGELQKFMPAIAERFESMEQRVAKNETSSQASMAEIEKIEDYLQQAEESRQHEMEVYRGKKESLGKELDNIESYLEDRQRQDEMYKAELEQEVHRLKAMNQAQQEEILRLKQVAWSEPVGASKQPYKVIPPPIITRKEINEKEDNARPDTTTKRIAGGDVVMRDALEFL</sequence>
<comment type="caution">
    <text evidence="3">The sequence shown here is derived from an EMBL/GenBank/DDBJ whole genome shotgun (WGS) entry which is preliminary data.</text>
</comment>
<name>A0A1Y1VVW9_9FUNG</name>
<evidence type="ECO:0000313" key="3">
    <source>
        <dbReference type="EMBL" id="ORX64904.1"/>
    </source>
</evidence>
<accession>A0A1Y1VVW9</accession>
<keyword evidence="1" id="KW-0175">Coiled coil</keyword>
<keyword evidence="4" id="KW-1185">Reference proteome</keyword>
<protein>
    <submittedName>
        <fullName evidence="3">Uncharacterized protein</fullName>
    </submittedName>
</protein>
<reference evidence="3 4" key="2">
    <citation type="submission" date="2016-08" db="EMBL/GenBank/DDBJ databases">
        <title>Pervasive Adenine N6-methylation of Active Genes in Fungi.</title>
        <authorList>
            <consortium name="DOE Joint Genome Institute"/>
            <person name="Mondo S.J."/>
            <person name="Dannebaum R.O."/>
            <person name="Kuo R.C."/>
            <person name="Labutti K."/>
            <person name="Haridas S."/>
            <person name="Kuo A."/>
            <person name="Salamov A."/>
            <person name="Ahrendt S.R."/>
            <person name="Lipzen A."/>
            <person name="Sullivan W."/>
            <person name="Andreopoulos W.B."/>
            <person name="Clum A."/>
            <person name="Lindquist E."/>
            <person name="Daum C."/>
            <person name="Ramamoorthy G.K."/>
            <person name="Gryganskyi A."/>
            <person name="Culley D."/>
            <person name="Magnuson J.K."/>
            <person name="James T.Y."/>
            <person name="O'Malley M.A."/>
            <person name="Stajich J.E."/>
            <person name="Spatafora J.W."/>
            <person name="Visel A."/>
            <person name="Grigoriev I.V."/>
        </authorList>
    </citation>
    <scope>NUCLEOTIDE SEQUENCE [LARGE SCALE GENOMIC DNA]</scope>
    <source>
        <strain evidence="3 4">S4</strain>
    </source>
</reference>
<organism evidence="3 4">
    <name type="scientific">Anaeromyces robustus</name>
    <dbReference type="NCBI Taxonomy" id="1754192"/>
    <lineage>
        <taxon>Eukaryota</taxon>
        <taxon>Fungi</taxon>
        <taxon>Fungi incertae sedis</taxon>
        <taxon>Chytridiomycota</taxon>
        <taxon>Chytridiomycota incertae sedis</taxon>
        <taxon>Neocallimastigomycetes</taxon>
        <taxon>Neocallimastigales</taxon>
        <taxon>Neocallimastigaceae</taxon>
        <taxon>Anaeromyces</taxon>
    </lineage>
</organism>
<dbReference type="OrthoDB" id="2180770at2759"/>
<dbReference type="AlphaFoldDB" id="A0A1Y1VVW9"/>
<evidence type="ECO:0000256" key="2">
    <source>
        <dbReference type="SAM" id="MobiDB-lite"/>
    </source>
</evidence>
<evidence type="ECO:0000313" key="4">
    <source>
        <dbReference type="Proteomes" id="UP000193944"/>
    </source>
</evidence>
<proteinExistence type="predicted"/>